<name>A0ABU6TI61_9FABA</name>
<comment type="caution">
    <text evidence="2">The sequence shown here is derived from an EMBL/GenBank/DDBJ whole genome shotgun (WGS) entry which is preliminary data.</text>
</comment>
<sequence length="133" mass="14397">MSSLQLLQLTKHGQNFLASRRKALLFATGILVAGGTAAYMQSRSRVNRHDSGRCNGHNGDTQVTTEEVVKGSTASKSKQKKGGLKSLQVLAAILLSEMGKLGARDLLALVGIVVRQFYFGRLFLVFAFNVSIE</sequence>
<feature type="transmembrane region" description="Helical" evidence="1">
    <location>
        <begin position="23"/>
        <end position="40"/>
    </location>
</feature>
<feature type="transmembrane region" description="Helical" evidence="1">
    <location>
        <begin position="106"/>
        <end position="128"/>
    </location>
</feature>
<keyword evidence="3" id="KW-1185">Reference proteome</keyword>
<evidence type="ECO:0000313" key="3">
    <source>
        <dbReference type="Proteomes" id="UP001341840"/>
    </source>
</evidence>
<gene>
    <name evidence="2" type="ORF">PIB30_053277</name>
</gene>
<dbReference type="Proteomes" id="UP001341840">
    <property type="component" value="Unassembled WGS sequence"/>
</dbReference>
<evidence type="ECO:0000256" key="1">
    <source>
        <dbReference type="SAM" id="Phobius"/>
    </source>
</evidence>
<evidence type="ECO:0000313" key="2">
    <source>
        <dbReference type="EMBL" id="MED6148440.1"/>
    </source>
</evidence>
<keyword evidence="1" id="KW-0472">Membrane</keyword>
<reference evidence="2 3" key="1">
    <citation type="journal article" date="2023" name="Plants (Basel)">
        <title>Bridging the Gap: Combining Genomics and Transcriptomics Approaches to Understand Stylosanthes scabra, an Orphan Legume from the Brazilian Caatinga.</title>
        <authorList>
            <person name="Ferreira-Neto J.R.C."/>
            <person name="da Silva M.D."/>
            <person name="Binneck E."/>
            <person name="de Melo N.F."/>
            <person name="da Silva R.H."/>
            <person name="de Melo A.L.T.M."/>
            <person name="Pandolfi V."/>
            <person name="Bustamante F.O."/>
            <person name="Brasileiro-Vidal A.C."/>
            <person name="Benko-Iseppon A.M."/>
        </authorList>
    </citation>
    <scope>NUCLEOTIDE SEQUENCE [LARGE SCALE GENOMIC DNA]</scope>
    <source>
        <tissue evidence="2">Leaves</tissue>
    </source>
</reference>
<organism evidence="2 3">
    <name type="scientific">Stylosanthes scabra</name>
    <dbReference type="NCBI Taxonomy" id="79078"/>
    <lineage>
        <taxon>Eukaryota</taxon>
        <taxon>Viridiplantae</taxon>
        <taxon>Streptophyta</taxon>
        <taxon>Embryophyta</taxon>
        <taxon>Tracheophyta</taxon>
        <taxon>Spermatophyta</taxon>
        <taxon>Magnoliopsida</taxon>
        <taxon>eudicotyledons</taxon>
        <taxon>Gunneridae</taxon>
        <taxon>Pentapetalae</taxon>
        <taxon>rosids</taxon>
        <taxon>fabids</taxon>
        <taxon>Fabales</taxon>
        <taxon>Fabaceae</taxon>
        <taxon>Papilionoideae</taxon>
        <taxon>50 kb inversion clade</taxon>
        <taxon>dalbergioids sensu lato</taxon>
        <taxon>Dalbergieae</taxon>
        <taxon>Pterocarpus clade</taxon>
        <taxon>Stylosanthes</taxon>
    </lineage>
</organism>
<dbReference type="EMBL" id="JASCZI010091015">
    <property type="protein sequence ID" value="MED6148440.1"/>
    <property type="molecule type" value="Genomic_DNA"/>
</dbReference>
<keyword evidence="1" id="KW-0812">Transmembrane</keyword>
<keyword evidence="1" id="KW-1133">Transmembrane helix</keyword>
<accession>A0ABU6TI61</accession>
<proteinExistence type="predicted"/>
<protein>
    <submittedName>
        <fullName evidence="2">Uncharacterized protein</fullName>
    </submittedName>
</protein>